<dbReference type="InterPro" id="IPR047047">
    <property type="entry name" value="GST_Omega-like_C"/>
</dbReference>
<dbReference type="Gene3D" id="1.20.1050.10">
    <property type="match status" value="1"/>
</dbReference>
<gene>
    <name evidence="5" type="ORF">WICANDRAFT_71440</name>
</gene>
<dbReference type="Proteomes" id="UP000094112">
    <property type="component" value="Unassembled WGS sequence"/>
</dbReference>
<name>A0A1E3NUV6_WICAA</name>
<accession>A0A1E3NUV6</accession>
<dbReference type="SUPFAM" id="SSF47616">
    <property type="entry name" value="GST C-terminal domain-like"/>
    <property type="match status" value="1"/>
</dbReference>
<dbReference type="PANTHER" id="PTHR32419:SF6">
    <property type="entry name" value="GLUTATHIONE S-TRANSFERASE OMEGA-LIKE 1-RELATED"/>
    <property type="match status" value="1"/>
</dbReference>
<evidence type="ECO:0000256" key="2">
    <source>
        <dbReference type="PIRSR" id="PIRSR015753-2"/>
    </source>
</evidence>
<dbReference type="GO" id="GO:0004364">
    <property type="term" value="F:glutathione transferase activity"/>
    <property type="evidence" value="ECO:0007669"/>
    <property type="project" value="InterPro"/>
</dbReference>
<dbReference type="Pfam" id="PF13409">
    <property type="entry name" value="GST_N_2"/>
    <property type="match status" value="1"/>
</dbReference>
<dbReference type="PROSITE" id="PS50405">
    <property type="entry name" value="GST_CTER"/>
    <property type="match status" value="1"/>
</dbReference>
<dbReference type="InterPro" id="IPR036249">
    <property type="entry name" value="Thioredoxin-like_sf"/>
</dbReference>
<dbReference type="SUPFAM" id="SSF52833">
    <property type="entry name" value="Thioredoxin-like"/>
    <property type="match status" value="1"/>
</dbReference>
<dbReference type="OrthoDB" id="2309723at2759"/>
<dbReference type="InterPro" id="IPR016639">
    <property type="entry name" value="GST_Omega/GSH"/>
</dbReference>
<feature type="active site" description="Proton donor/acceptor" evidence="1">
    <location>
        <position position="207"/>
    </location>
</feature>
<feature type="site" description="Lowers pKa of active site Cys" evidence="3">
    <location>
        <position position="270"/>
    </location>
</feature>
<dbReference type="EMBL" id="KV454215">
    <property type="protein sequence ID" value="ODQ56916.1"/>
    <property type="molecule type" value="Genomic_DNA"/>
</dbReference>
<dbReference type="Pfam" id="PF13410">
    <property type="entry name" value="GST_C_2"/>
    <property type="match status" value="1"/>
</dbReference>
<organism evidence="5 6">
    <name type="scientific">Wickerhamomyces anomalus (strain ATCC 58044 / CBS 1984 / NCYC 433 / NRRL Y-366-8)</name>
    <name type="common">Yeast</name>
    <name type="synonym">Hansenula anomala</name>
    <dbReference type="NCBI Taxonomy" id="683960"/>
    <lineage>
        <taxon>Eukaryota</taxon>
        <taxon>Fungi</taxon>
        <taxon>Dikarya</taxon>
        <taxon>Ascomycota</taxon>
        <taxon>Saccharomycotina</taxon>
        <taxon>Saccharomycetes</taxon>
        <taxon>Phaffomycetales</taxon>
        <taxon>Wickerhamomycetaceae</taxon>
        <taxon>Wickerhamomyces</taxon>
    </lineage>
</organism>
<evidence type="ECO:0000256" key="3">
    <source>
        <dbReference type="PIRSR" id="PIRSR015753-3"/>
    </source>
</evidence>
<feature type="site" description="Lowers pKa of active site Cys" evidence="3">
    <location>
        <position position="315"/>
    </location>
</feature>
<dbReference type="GeneID" id="30201491"/>
<reference evidence="5 6" key="1">
    <citation type="journal article" date="2016" name="Proc. Natl. Acad. Sci. U.S.A.">
        <title>Comparative genomics of biotechnologically important yeasts.</title>
        <authorList>
            <person name="Riley R."/>
            <person name="Haridas S."/>
            <person name="Wolfe K.H."/>
            <person name="Lopes M.R."/>
            <person name="Hittinger C.T."/>
            <person name="Goeker M."/>
            <person name="Salamov A.A."/>
            <person name="Wisecaver J.H."/>
            <person name="Long T.M."/>
            <person name="Calvey C.H."/>
            <person name="Aerts A.L."/>
            <person name="Barry K.W."/>
            <person name="Choi C."/>
            <person name="Clum A."/>
            <person name="Coughlan A.Y."/>
            <person name="Deshpande S."/>
            <person name="Douglass A.P."/>
            <person name="Hanson S.J."/>
            <person name="Klenk H.-P."/>
            <person name="LaButti K.M."/>
            <person name="Lapidus A."/>
            <person name="Lindquist E.A."/>
            <person name="Lipzen A.M."/>
            <person name="Meier-Kolthoff J.P."/>
            <person name="Ohm R.A."/>
            <person name="Otillar R.P."/>
            <person name="Pangilinan J.L."/>
            <person name="Peng Y."/>
            <person name="Rokas A."/>
            <person name="Rosa C.A."/>
            <person name="Scheuner C."/>
            <person name="Sibirny A.A."/>
            <person name="Slot J.C."/>
            <person name="Stielow J.B."/>
            <person name="Sun H."/>
            <person name="Kurtzman C.P."/>
            <person name="Blackwell M."/>
            <person name="Grigoriev I.V."/>
            <person name="Jeffries T.W."/>
        </authorList>
    </citation>
    <scope>NUCLEOTIDE SEQUENCE [LARGE SCALE GENOMIC DNA]</scope>
    <source>
        <strain evidence="6">ATCC 58044 / CBS 1984 / NCYC 433 / NRRL Y-366-8</strain>
    </source>
</reference>
<feature type="domain" description="GST C-terminal" evidence="4">
    <location>
        <begin position="174"/>
        <end position="318"/>
    </location>
</feature>
<evidence type="ECO:0000313" key="6">
    <source>
        <dbReference type="Proteomes" id="UP000094112"/>
    </source>
</evidence>
<dbReference type="InterPro" id="IPR036282">
    <property type="entry name" value="Glutathione-S-Trfase_C_sf"/>
</dbReference>
<feature type="binding site" evidence="2">
    <location>
        <begin position="138"/>
        <end position="141"/>
    </location>
    <ligand>
        <name>glutathione</name>
        <dbReference type="ChEBI" id="CHEBI:57925"/>
    </ligand>
</feature>
<protein>
    <recommendedName>
        <fullName evidence="4">GST C-terminal domain-containing protein</fullName>
    </recommendedName>
</protein>
<sequence>MSQSTKQGLKILEFAGKDGAYKRKASVFRDVISRKADSKFKPEAGRYHVYISLACPWAHRVLIYLTTKGLIKDLNPQTTEVSKDSIIGLSVVHWSMDEKGWRFPSEGDLAAAATPDHLYDFKRLSELYYKAQPDYEGRFTVPVLWDKKTKTIVNNESAEIIRFLNTEFNDLIDDPEKKNLDYYPLDLQSKIDSLNTLTYENINNAVYKSGFATKQEVYESEVTNLFVHLDKVEKLLKENNEKGLKFLTGNKLTEADIRLFTTIIRFDPVYVQHFKCNIGTIRSDYPHLHKWVRETYWNNPLIKDTVNFEHIKFHYTKSHIGINPHKITPLGPIPNILPLNHF</sequence>
<dbReference type="GO" id="GO:0005737">
    <property type="term" value="C:cytoplasm"/>
    <property type="evidence" value="ECO:0007669"/>
    <property type="project" value="TreeGrafter"/>
</dbReference>
<proteinExistence type="predicted"/>
<keyword evidence="6" id="KW-1185">Reference proteome</keyword>
<dbReference type="RefSeq" id="XP_019036123.1">
    <property type="nucleotide sequence ID" value="XM_019184245.1"/>
</dbReference>
<feature type="binding site" evidence="2">
    <location>
        <position position="101"/>
    </location>
    <ligand>
        <name>glutathione</name>
        <dbReference type="ChEBI" id="CHEBI:57925"/>
    </ligand>
</feature>
<feature type="active site" description="Nucleophile" evidence="1">
    <location>
        <position position="55"/>
    </location>
</feature>
<dbReference type="STRING" id="683960.A0A1E3NUV6"/>
<evidence type="ECO:0000313" key="5">
    <source>
        <dbReference type="EMBL" id="ODQ56916.1"/>
    </source>
</evidence>
<dbReference type="InterPro" id="IPR004045">
    <property type="entry name" value="Glutathione_S-Trfase_N"/>
</dbReference>
<dbReference type="PIRSF" id="PIRSF015753">
    <property type="entry name" value="GST"/>
    <property type="match status" value="1"/>
</dbReference>
<evidence type="ECO:0000259" key="4">
    <source>
        <dbReference type="PROSITE" id="PS50405"/>
    </source>
</evidence>
<dbReference type="CDD" id="cd03190">
    <property type="entry name" value="GST_C_Omega_like"/>
    <property type="match status" value="1"/>
</dbReference>
<dbReference type="Gene3D" id="3.40.30.10">
    <property type="entry name" value="Glutaredoxin"/>
    <property type="match status" value="1"/>
</dbReference>
<dbReference type="AlphaFoldDB" id="A0A1E3NUV6"/>
<evidence type="ECO:0000256" key="1">
    <source>
        <dbReference type="PIRSR" id="PIRSR015753-1"/>
    </source>
</evidence>
<dbReference type="PANTHER" id="PTHR32419">
    <property type="entry name" value="GLUTATHIONYL-HYDROQUINONE REDUCTASE"/>
    <property type="match status" value="1"/>
</dbReference>
<feature type="binding site" evidence="2">
    <location>
        <begin position="156"/>
        <end position="157"/>
    </location>
    <ligand>
        <name>glutathione</name>
        <dbReference type="ChEBI" id="CHEBI:57925"/>
    </ligand>
</feature>
<dbReference type="InterPro" id="IPR010987">
    <property type="entry name" value="Glutathione-S-Trfase_C-like"/>
</dbReference>
<dbReference type="InterPro" id="IPR040079">
    <property type="entry name" value="Glutathione_S-Trfase"/>
</dbReference>
<dbReference type="SFLD" id="SFLDG01206">
    <property type="entry name" value="Xi.1"/>
    <property type="match status" value="1"/>
</dbReference>
<dbReference type="SFLD" id="SFLDS00019">
    <property type="entry name" value="Glutathione_Transferase_(cytos"/>
    <property type="match status" value="1"/>
</dbReference>
<dbReference type="SFLD" id="SFLDG01148">
    <property type="entry name" value="Xi_(cytGST)"/>
    <property type="match status" value="1"/>
</dbReference>